<evidence type="ECO:0008006" key="3">
    <source>
        <dbReference type="Google" id="ProtNLM"/>
    </source>
</evidence>
<keyword evidence="2" id="KW-1185">Reference proteome</keyword>
<dbReference type="AlphaFoldDB" id="A0A5N6LYJ1"/>
<dbReference type="Proteomes" id="UP000326396">
    <property type="component" value="Linkage Group LG7"/>
</dbReference>
<gene>
    <name evidence="1" type="ORF">E3N88_34574</name>
</gene>
<sequence length="163" mass="18363">MLEEEGYPWLEESITFPLLKPWEMQETPLNISANIAGHRVERIHVDGGTPSKYNAILGRPRIKALHALVSTTPGAIKFPMPVEIAIVSSSIESISSIDKPMKSEIGPEEEWILDDQYSDITIRLGAVECQMRNVVAYVDDLVIKSKEEDAMIEDIKEIFNILR</sequence>
<dbReference type="EMBL" id="SZYD01000017">
    <property type="protein sequence ID" value="KAD3066694.1"/>
    <property type="molecule type" value="Genomic_DNA"/>
</dbReference>
<evidence type="ECO:0000313" key="2">
    <source>
        <dbReference type="Proteomes" id="UP000326396"/>
    </source>
</evidence>
<name>A0A5N6LYJ1_9ASTR</name>
<protein>
    <recommendedName>
        <fullName evidence="3">Reverse transcriptase domain-containing protein</fullName>
    </recommendedName>
</protein>
<comment type="caution">
    <text evidence="1">The sequence shown here is derived from an EMBL/GenBank/DDBJ whole genome shotgun (WGS) entry which is preliminary data.</text>
</comment>
<dbReference type="OrthoDB" id="2919534at2759"/>
<accession>A0A5N6LYJ1</accession>
<reference evidence="1 2" key="1">
    <citation type="submission" date="2019-05" db="EMBL/GenBank/DDBJ databases">
        <title>Mikania micrantha, genome provides insights into the molecular mechanism of rapid growth.</title>
        <authorList>
            <person name="Liu B."/>
        </authorList>
    </citation>
    <scope>NUCLEOTIDE SEQUENCE [LARGE SCALE GENOMIC DNA]</scope>
    <source>
        <strain evidence="1">NLD-2019</strain>
        <tissue evidence="1">Leaf</tissue>
    </source>
</reference>
<evidence type="ECO:0000313" key="1">
    <source>
        <dbReference type="EMBL" id="KAD3066694.1"/>
    </source>
</evidence>
<proteinExistence type="predicted"/>
<organism evidence="1 2">
    <name type="scientific">Mikania micrantha</name>
    <name type="common">bitter vine</name>
    <dbReference type="NCBI Taxonomy" id="192012"/>
    <lineage>
        <taxon>Eukaryota</taxon>
        <taxon>Viridiplantae</taxon>
        <taxon>Streptophyta</taxon>
        <taxon>Embryophyta</taxon>
        <taxon>Tracheophyta</taxon>
        <taxon>Spermatophyta</taxon>
        <taxon>Magnoliopsida</taxon>
        <taxon>eudicotyledons</taxon>
        <taxon>Gunneridae</taxon>
        <taxon>Pentapetalae</taxon>
        <taxon>asterids</taxon>
        <taxon>campanulids</taxon>
        <taxon>Asterales</taxon>
        <taxon>Asteraceae</taxon>
        <taxon>Asteroideae</taxon>
        <taxon>Heliantheae alliance</taxon>
        <taxon>Eupatorieae</taxon>
        <taxon>Mikania</taxon>
    </lineage>
</organism>